<evidence type="ECO:0000313" key="2">
    <source>
        <dbReference type="WBParaSite" id="PSU_v2.g8034.t1"/>
    </source>
</evidence>
<sequence length="118" mass="13127">MTRLDTVLSCMVDDSGDHIKQDVVSLTSLSNVLQNNLAMLATIARASRSYSIGLKNCDIELAWALQFSHTAARQSEDELEFILEHFGFIRTNPTIANVGAAVVEFGGYPIERPIERNW</sequence>
<name>A0A914Z841_9BILA</name>
<accession>A0A914Z841</accession>
<evidence type="ECO:0000313" key="1">
    <source>
        <dbReference type="Proteomes" id="UP000887577"/>
    </source>
</evidence>
<protein>
    <submittedName>
        <fullName evidence="2">Uncharacterized protein</fullName>
    </submittedName>
</protein>
<proteinExistence type="predicted"/>
<keyword evidence="1" id="KW-1185">Reference proteome</keyword>
<organism evidence="1 2">
    <name type="scientific">Panagrolaimus superbus</name>
    <dbReference type="NCBI Taxonomy" id="310955"/>
    <lineage>
        <taxon>Eukaryota</taxon>
        <taxon>Metazoa</taxon>
        <taxon>Ecdysozoa</taxon>
        <taxon>Nematoda</taxon>
        <taxon>Chromadorea</taxon>
        <taxon>Rhabditida</taxon>
        <taxon>Tylenchina</taxon>
        <taxon>Panagrolaimomorpha</taxon>
        <taxon>Panagrolaimoidea</taxon>
        <taxon>Panagrolaimidae</taxon>
        <taxon>Panagrolaimus</taxon>
    </lineage>
</organism>
<dbReference type="Gene3D" id="1.20.140.10">
    <property type="entry name" value="Butyryl-CoA Dehydrogenase, subunit A, domain 3"/>
    <property type="match status" value="1"/>
</dbReference>
<dbReference type="Proteomes" id="UP000887577">
    <property type="component" value="Unplaced"/>
</dbReference>
<dbReference type="AlphaFoldDB" id="A0A914Z841"/>
<dbReference type="WBParaSite" id="PSU_v2.g8034.t1">
    <property type="protein sequence ID" value="PSU_v2.g8034.t1"/>
    <property type="gene ID" value="PSU_v2.g8034"/>
</dbReference>
<reference evidence="2" key="1">
    <citation type="submission" date="2022-11" db="UniProtKB">
        <authorList>
            <consortium name="WormBaseParasite"/>
        </authorList>
    </citation>
    <scope>IDENTIFICATION</scope>
</reference>